<protein>
    <submittedName>
        <fullName evidence="3">Methyltransferase domain-containing protein</fullName>
    </submittedName>
</protein>
<feature type="domain" description="Methyltransferase" evidence="2">
    <location>
        <begin position="36"/>
        <end position="124"/>
    </location>
</feature>
<dbReference type="Proteomes" id="UP000198775">
    <property type="component" value="Unassembled WGS sequence"/>
</dbReference>
<evidence type="ECO:0000259" key="2">
    <source>
        <dbReference type="Pfam" id="PF13649"/>
    </source>
</evidence>
<dbReference type="Gene3D" id="3.40.50.150">
    <property type="entry name" value="Vaccinia Virus protein VP39"/>
    <property type="match status" value="1"/>
</dbReference>
<keyword evidence="4" id="KW-1185">Reference proteome</keyword>
<keyword evidence="3" id="KW-0489">Methyltransferase</keyword>
<dbReference type="SUPFAM" id="SSF53335">
    <property type="entry name" value="S-adenosyl-L-methionine-dependent methyltransferases"/>
    <property type="match status" value="1"/>
</dbReference>
<evidence type="ECO:0000256" key="1">
    <source>
        <dbReference type="SAM" id="MobiDB-lite"/>
    </source>
</evidence>
<dbReference type="AlphaFoldDB" id="A0A1H8G8D2"/>
<feature type="region of interest" description="Disordered" evidence="1">
    <location>
        <begin position="171"/>
        <end position="201"/>
    </location>
</feature>
<dbReference type="RefSeq" id="WP_092657853.1">
    <property type="nucleotide sequence ID" value="NZ_FOCX01000003.1"/>
</dbReference>
<sequence>MSNWDERFRAGEYPQDPEPDPLLERAVDAFPEGRALDVATGTGRNAVFLAEKGYRVDALDQSRAGLEITRENARERGVADRIEPIQTDVPSHGFPASAYAVITISFYRAIDRLSDIKSALEPGGYLFVQHHLRTADPVALGPSTDRYRFAANELLRACLDLTVVHYDERTERRDGRRGATARVLARNSTGQRQSYPEISMA</sequence>
<name>A0A1H8G8D2_9EURY</name>
<feature type="compositionally biased region" description="Polar residues" evidence="1">
    <location>
        <begin position="186"/>
        <end position="201"/>
    </location>
</feature>
<organism evidence="3 4">
    <name type="scientific">Halorientalis persicus</name>
    <dbReference type="NCBI Taxonomy" id="1367881"/>
    <lineage>
        <taxon>Archaea</taxon>
        <taxon>Methanobacteriati</taxon>
        <taxon>Methanobacteriota</taxon>
        <taxon>Stenosarchaea group</taxon>
        <taxon>Halobacteria</taxon>
        <taxon>Halobacteriales</taxon>
        <taxon>Haloarculaceae</taxon>
        <taxon>Halorientalis</taxon>
    </lineage>
</organism>
<keyword evidence="3" id="KW-0808">Transferase</keyword>
<dbReference type="EMBL" id="FOCX01000003">
    <property type="protein sequence ID" value="SEN40119.1"/>
    <property type="molecule type" value="Genomic_DNA"/>
</dbReference>
<gene>
    <name evidence="3" type="ORF">SAMN05216388_100325</name>
</gene>
<accession>A0A1H8G8D2</accession>
<proteinExistence type="predicted"/>
<dbReference type="GO" id="GO:0032259">
    <property type="term" value="P:methylation"/>
    <property type="evidence" value="ECO:0007669"/>
    <property type="project" value="UniProtKB-KW"/>
</dbReference>
<dbReference type="OrthoDB" id="147504at2157"/>
<evidence type="ECO:0000313" key="3">
    <source>
        <dbReference type="EMBL" id="SEN40119.1"/>
    </source>
</evidence>
<feature type="compositionally biased region" description="Basic and acidic residues" evidence="1">
    <location>
        <begin position="1"/>
        <end position="10"/>
    </location>
</feature>
<dbReference type="CDD" id="cd02440">
    <property type="entry name" value="AdoMet_MTases"/>
    <property type="match status" value="1"/>
</dbReference>
<feature type="region of interest" description="Disordered" evidence="1">
    <location>
        <begin position="1"/>
        <end position="21"/>
    </location>
</feature>
<reference evidence="4" key="1">
    <citation type="submission" date="2016-10" db="EMBL/GenBank/DDBJ databases">
        <authorList>
            <person name="Varghese N."/>
            <person name="Submissions S."/>
        </authorList>
    </citation>
    <scope>NUCLEOTIDE SEQUENCE [LARGE SCALE GENOMIC DNA]</scope>
    <source>
        <strain evidence="4">IBRC-M 10043</strain>
    </source>
</reference>
<dbReference type="GO" id="GO:0008168">
    <property type="term" value="F:methyltransferase activity"/>
    <property type="evidence" value="ECO:0007669"/>
    <property type="project" value="UniProtKB-KW"/>
</dbReference>
<evidence type="ECO:0000313" key="4">
    <source>
        <dbReference type="Proteomes" id="UP000198775"/>
    </source>
</evidence>
<dbReference type="InterPro" id="IPR041698">
    <property type="entry name" value="Methyltransf_25"/>
</dbReference>
<dbReference type="InterPro" id="IPR029063">
    <property type="entry name" value="SAM-dependent_MTases_sf"/>
</dbReference>
<dbReference type="Pfam" id="PF13649">
    <property type="entry name" value="Methyltransf_25"/>
    <property type="match status" value="1"/>
</dbReference>